<name>A0A3A6PLZ3_9EURY</name>
<protein>
    <submittedName>
        <fullName evidence="2">Uncharacterized protein</fullName>
    </submittedName>
</protein>
<feature type="compositionally biased region" description="Basic and acidic residues" evidence="1">
    <location>
        <begin position="137"/>
        <end position="156"/>
    </location>
</feature>
<keyword evidence="3" id="KW-1185">Reference proteome</keyword>
<dbReference type="Proteomes" id="UP000276588">
    <property type="component" value="Unassembled WGS sequence"/>
</dbReference>
<dbReference type="EMBL" id="QKNY01000010">
    <property type="protein sequence ID" value="RJX43132.1"/>
    <property type="molecule type" value="Genomic_DNA"/>
</dbReference>
<reference evidence="2 3" key="1">
    <citation type="submission" date="2018-06" db="EMBL/GenBank/DDBJ databases">
        <title>Halonotius sp. F13-13 a new haloarchaeeon isolated from a solar saltern from Isla Cristina, Huelva, Spain.</title>
        <authorList>
            <person name="Duran-Viseras A."/>
            <person name="Sanchez-Porro C."/>
            <person name="Ventosa A."/>
        </authorList>
    </citation>
    <scope>NUCLEOTIDE SEQUENCE [LARGE SCALE GENOMIC DNA]</scope>
    <source>
        <strain evidence="2 3">F13-13</strain>
    </source>
</reference>
<gene>
    <name evidence="2" type="ORF">DM826_07440</name>
</gene>
<comment type="caution">
    <text evidence="2">The sequence shown here is derived from an EMBL/GenBank/DDBJ whole genome shotgun (WGS) entry which is preliminary data.</text>
</comment>
<accession>A0A3A6PLZ3</accession>
<evidence type="ECO:0000313" key="2">
    <source>
        <dbReference type="EMBL" id="RJX43132.1"/>
    </source>
</evidence>
<organism evidence="2 3">
    <name type="scientific">Halonotius aquaticus</name>
    <dbReference type="NCBI Taxonomy" id="2216978"/>
    <lineage>
        <taxon>Archaea</taxon>
        <taxon>Methanobacteriati</taxon>
        <taxon>Methanobacteriota</taxon>
        <taxon>Stenosarchaea group</taxon>
        <taxon>Halobacteria</taxon>
        <taxon>Halobacteriales</taxon>
        <taxon>Haloferacaceae</taxon>
        <taxon>Halonotius</taxon>
    </lineage>
</organism>
<sequence>MQAILDALDAETVPAIDSLDDLENVEGSDLPYVIKGNNQSPGELPDQAIPTGKQLKTLSSSVSDQVQSVSDEVQSVNAQTLNSVGTIADISEPEDGDRYFVAELDTAVQYDGDGGKFEIEGRATTDGSGKSALPSPDHFKTGSEIKTRGDGKTWEV</sequence>
<evidence type="ECO:0000313" key="3">
    <source>
        <dbReference type="Proteomes" id="UP000276588"/>
    </source>
</evidence>
<dbReference type="AlphaFoldDB" id="A0A3A6PLZ3"/>
<evidence type="ECO:0000256" key="1">
    <source>
        <dbReference type="SAM" id="MobiDB-lite"/>
    </source>
</evidence>
<feature type="region of interest" description="Disordered" evidence="1">
    <location>
        <begin position="118"/>
        <end position="156"/>
    </location>
</feature>
<proteinExistence type="predicted"/>